<evidence type="ECO:0000313" key="2">
    <source>
        <dbReference type="Proteomes" id="UP000241848"/>
    </source>
</evidence>
<dbReference type="EMBL" id="PXYV01000008">
    <property type="protein sequence ID" value="PSR23124.1"/>
    <property type="molecule type" value="Genomic_DNA"/>
</dbReference>
<dbReference type="SUPFAM" id="SSF52172">
    <property type="entry name" value="CheY-like"/>
    <property type="match status" value="1"/>
</dbReference>
<dbReference type="InterPro" id="IPR011006">
    <property type="entry name" value="CheY-like_superfamily"/>
</dbReference>
<proteinExistence type="predicted"/>
<sequence>MIMLVEDDLMFSVPIVEMARQHGHRVVLANSLDVAYTHLQAPDLSGVVLDMRLAPAEFIAAIPVHVAVAAFGPHVEGKLFLELRRLGVKEVWPNSKLSDKLPRWLNGLAPSS</sequence>
<reference evidence="1 2" key="1">
    <citation type="journal article" date="2014" name="BMC Genomics">
        <title>Comparison of environmental and isolate Sulfobacillus genomes reveals diverse carbon, sulfur, nitrogen, and hydrogen metabolisms.</title>
        <authorList>
            <person name="Justice N.B."/>
            <person name="Norman A."/>
            <person name="Brown C.T."/>
            <person name="Singh A."/>
            <person name="Thomas B.C."/>
            <person name="Banfield J.F."/>
        </authorList>
    </citation>
    <scope>NUCLEOTIDE SEQUENCE [LARGE SCALE GENOMIC DNA]</scope>
    <source>
        <strain evidence="1">AMDSBA3</strain>
    </source>
</reference>
<evidence type="ECO:0000313" key="1">
    <source>
        <dbReference type="EMBL" id="PSR23124.1"/>
    </source>
</evidence>
<comment type="caution">
    <text evidence="1">The sequence shown here is derived from an EMBL/GenBank/DDBJ whole genome shotgun (WGS) entry which is preliminary data.</text>
</comment>
<accession>A0A2T2WLK3</accession>
<gene>
    <name evidence="1" type="ORF">C7B45_04070</name>
</gene>
<dbReference type="Gene3D" id="3.40.50.2300">
    <property type="match status" value="1"/>
</dbReference>
<protein>
    <recommendedName>
        <fullName evidence="3">Response regulatory domain-containing protein</fullName>
    </recommendedName>
</protein>
<dbReference type="Proteomes" id="UP000241848">
    <property type="component" value="Unassembled WGS sequence"/>
</dbReference>
<name>A0A2T2WLK3_9FIRM</name>
<organism evidence="1 2">
    <name type="scientific">Sulfobacillus acidophilus</name>
    <dbReference type="NCBI Taxonomy" id="53633"/>
    <lineage>
        <taxon>Bacteria</taxon>
        <taxon>Bacillati</taxon>
        <taxon>Bacillota</taxon>
        <taxon>Clostridia</taxon>
        <taxon>Eubacteriales</taxon>
        <taxon>Clostridiales Family XVII. Incertae Sedis</taxon>
        <taxon>Sulfobacillus</taxon>
    </lineage>
</organism>
<dbReference type="AlphaFoldDB" id="A0A2T2WLK3"/>
<evidence type="ECO:0008006" key="3">
    <source>
        <dbReference type="Google" id="ProtNLM"/>
    </source>
</evidence>